<dbReference type="EMBL" id="CAJVPL010001608">
    <property type="protein sequence ID" value="CAG8579635.1"/>
    <property type="molecule type" value="Genomic_DNA"/>
</dbReference>
<protein>
    <submittedName>
        <fullName evidence="1">6607_t:CDS:1</fullName>
    </submittedName>
</protein>
<accession>A0A9N9G3V0</accession>
<evidence type="ECO:0000313" key="1">
    <source>
        <dbReference type="EMBL" id="CAG8579635.1"/>
    </source>
</evidence>
<dbReference type="AlphaFoldDB" id="A0A9N9G3V0"/>
<sequence>MFIVQSIPRNLKNIIKNQINVQNELQWIIHSGCNSKNICFSPPGITAAKLDRRTLPFDLKLRWLESYSFAQLDVENAISNQTDETLDLLARGPTPRFKYLIILDVLDRLDHNGSIINFLEATPTFKMSRIPT</sequence>
<gene>
    <name evidence="1" type="ORF">AGERDE_LOCUS8055</name>
</gene>
<keyword evidence="2" id="KW-1185">Reference proteome</keyword>
<reference evidence="1" key="1">
    <citation type="submission" date="2021-06" db="EMBL/GenBank/DDBJ databases">
        <authorList>
            <person name="Kallberg Y."/>
            <person name="Tangrot J."/>
            <person name="Rosling A."/>
        </authorList>
    </citation>
    <scope>NUCLEOTIDE SEQUENCE</scope>
    <source>
        <strain evidence="1">MT106</strain>
    </source>
</reference>
<name>A0A9N9G3V0_9GLOM</name>
<comment type="caution">
    <text evidence="1">The sequence shown here is derived from an EMBL/GenBank/DDBJ whole genome shotgun (WGS) entry which is preliminary data.</text>
</comment>
<evidence type="ECO:0000313" key="2">
    <source>
        <dbReference type="Proteomes" id="UP000789831"/>
    </source>
</evidence>
<organism evidence="1 2">
    <name type="scientific">Ambispora gerdemannii</name>
    <dbReference type="NCBI Taxonomy" id="144530"/>
    <lineage>
        <taxon>Eukaryota</taxon>
        <taxon>Fungi</taxon>
        <taxon>Fungi incertae sedis</taxon>
        <taxon>Mucoromycota</taxon>
        <taxon>Glomeromycotina</taxon>
        <taxon>Glomeromycetes</taxon>
        <taxon>Archaeosporales</taxon>
        <taxon>Ambisporaceae</taxon>
        <taxon>Ambispora</taxon>
    </lineage>
</organism>
<dbReference type="Proteomes" id="UP000789831">
    <property type="component" value="Unassembled WGS sequence"/>
</dbReference>
<proteinExistence type="predicted"/>